<dbReference type="Pfam" id="PF00378">
    <property type="entry name" value="ECH_1"/>
    <property type="match status" value="1"/>
</dbReference>
<dbReference type="EMBL" id="FOGV01000002">
    <property type="protein sequence ID" value="SER51598.1"/>
    <property type="molecule type" value="Genomic_DNA"/>
</dbReference>
<dbReference type="Gene3D" id="3.90.226.10">
    <property type="entry name" value="2-enoyl-CoA Hydratase, Chain A, domain 1"/>
    <property type="match status" value="1"/>
</dbReference>
<dbReference type="CDD" id="cd06558">
    <property type="entry name" value="crotonase-like"/>
    <property type="match status" value="1"/>
</dbReference>
<proteinExistence type="predicted"/>
<dbReference type="PANTHER" id="PTHR43459">
    <property type="entry name" value="ENOYL-COA HYDRATASE"/>
    <property type="match status" value="1"/>
</dbReference>
<name>A0A1H9PTZ2_9BACI</name>
<dbReference type="AlphaFoldDB" id="A0A1H9PTZ2"/>
<dbReference type="Proteomes" id="UP000199318">
    <property type="component" value="Unassembled WGS sequence"/>
</dbReference>
<comment type="caution">
    <text evidence="1">The sequence shown here is derived from an EMBL/GenBank/DDBJ whole genome shotgun (WGS) entry which is preliminary data.</text>
</comment>
<protein>
    <submittedName>
        <fullName evidence="1">Enoyl-CoA hydratase/carnithine racemase</fullName>
    </submittedName>
</protein>
<dbReference type="SUPFAM" id="SSF52096">
    <property type="entry name" value="ClpP/crotonase"/>
    <property type="match status" value="1"/>
</dbReference>
<organism evidence="1 2">
    <name type="scientific">Salisediminibacterium halotolerans</name>
    <dbReference type="NCBI Taxonomy" id="517425"/>
    <lineage>
        <taxon>Bacteria</taxon>
        <taxon>Bacillati</taxon>
        <taxon>Bacillota</taxon>
        <taxon>Bacilli</taxon>
        <taxon>Bacillales</taxon>
        <taxon>Bacillaceae</taxon>
        <taxon>Salisediminibacterium</taxon>
    </lineage>
</organism>
<reference evidence="2" key="1">
    <citation type="submission" date="2016-10" db="EMBL/GenBank/DDBJ databases">
        <authorList>
            <person name="de Groot N.N."/>
        </authorList>
    </citation>
    <scope>NUCLEOTIDE SEQUENCE [LARGE SCALE GENOMIC DNA]</scope>
    <source>
        <strain evidence="2">10nlg</strain>
    </source>
</reference>
<dbReference type="STRING" id="1464123.SAMN05444126_10229"/>
<evidence type="ECO:0000313" key="2">
    <source>
        <dbReference type="Proteomes" id="UP000199318"/>
    </source>
</evidence>
<dbReference type="InterPro" id="IPR001753">
    <property type="entry name" value="Enoyl-CoA_hydra/iso"/>
</dbReference>
<accession>A0A1H9PTZ2</accession>
<gene>
    <name evidence="1" type="ORF">SAMN05444126_10229</name>
</gene>
<evidence type="ECO:0000313" key="1">
    <source>
        <dbReference type="EMBL" id="SER51598.1"/>
    </source>
</evidence>
<dbReference type="RefSeq" id="WP_093071708.1">
    <property type="nucleotide sequence ID" value="NZ_FOGV01000002.1"/>
</dbReference>
<dbReference type="OrthoDB" id="9775794at2"/>
<keyword evidence="2" id="KW-1185">Reference proteome</keyword>
<dbReference type="InterPro" id="IPR029045">
    <property type="entry name" value="ClpP/crotonase-like_dom_sf"/>
</dbReference>
<dbReference type="PANTHER" id="PTHR43459:SF1">
    <property type="entry name" value="EG:BACN32G11.4 PROTEIN"/>
    <property type="match status" value="1"/>
</dbReference>
<sequence length="244" mass="26565">MTVKLTFYDEGKAEVMLNRPDAKNAVNFQMIADLEIVLTELEQTESLHVVVFRGTGDAFCSGGDIRQFHQLRSADDAMSMLEPMYRVLVRITELAPLTVAHIDGPAVGGGAELAAACDVITGTSKAKAGFIQGRLVLPPGWGGSALLKSKLQMSDALYMLVSAEIFSADELLRFGFIQELADEPFALFKAAPEMISYHKKQKQPIPDLAEKMYADVLACAEFWASESHHAAVEEALTKKEGPAD</sequence>
<dbReference type="GO" id="GO:0003824">
    <property type="term" value="F:catalytic activity"/>
    <property type="evidence" value="ECO:0007669"/>
    <property type="project" value="UniProtKB-ARBA"/>
</dbReference>